<protein>
    <submittedName>
        <fullName evidence="1">YtxH domain-containing protein</fullName>
    </submittedName>
</protein>
<proteinExistence type="predicted"/>
<comment type="caution">
    <text evidence="1">The sequence shown here is derived from an EMBL/GenBank/DDBJ whole genome shotgun (WGS) entry which is preliminary data.</text>
</comment>
<dbReference type="RefSeq" id="WP_390298973.1">
    <property type="nucleotide sequence ID" value="NZ_JBHULI010000005.1"/>
</dbReference>
<organism evidence="1 2">
    <name type="scientific">Gracilimonas halophila</name>
    <dbReference type="NCBI Taxonomy" id="1834464"/>
    <lineage>
        <taxon>Bacteria</taxon>
        <taxon>Pseudomonadati</taxon>
        <taxon>Balneolota</taxon>
        <taxon>Balneolia</taxon>
        <taxon>Balneolales</taxon>
        <taxon>Balneolaceae</taxon>
        <taxon>Gracilimonas</taxon>
    </lineage>
</organism>
<sequence length="92" mass="10124">MKRGIGTLLFGATAFAGGIIAGLLLTPKSGKENLDWLENQGRKLKKDGEMRIDQVSKGIKKTVKDTFPDLYAATENLDFSEAEEIEEITRHG</sequence>
<evidence type="ECO:0000313" key="2">
    <source>
        <dbReference type="Proteomes" id="UP001597460"/>
    </source>
</evidence>
<keyword evidence="2" id="KW-1185">Reference proteome</keyword>
<accession>A0ABW5JHT7</accession>
<name>A0ABW5JHT7_9BACT</name>
<dbReference type="Proteomes" id="UP001597460">
    <property type="component" value="Unassembled WGS sequence"/>
</dbReference>
<dbReference type="EMBL" id="JBHULI010000005">
    <property type="protein sequence ID" value="MFD2531607.1"/>
    <property type="molecule type" value="Genomic_DNA"/>
</dbReference>
<gene>
    <name evidence="1" type="ORF">ACFSVN_04025</name>
</gene>
<evidence type="ECO:0000313" key="1">
    <source>
        <dbReference type="EMBL" id="MFD2531607.1"/>
    </source>
</evidence>
<reference evidence="2" key="1">
    <citation type="journal article" date="2019" name="Int. J. Syst. Evol. Microbiol.">
        <title>The Global Catalogue of Microorganisms (GCM) 10K type strain sequencing project: providing services to taxonomists for standard genome sequencing and annotation.</title>
        <authorList>
            <consortium name="The Broad Institute Genomics Platform"/>
            <consortium name="The Broad Institute Genome Sequencing Center for Infectious Disease"/>
            <person name="Wu L."/>
            <person name="Ma J."/>
        </authorList>
    </citation>
    <scope>NUCLEOTIDE SEQUENCE [LARGE SCALE GENOMIC DNA]</scope>
    <source>
        <strain evidence="2">KCTC 52042</strain>
    </source>
</reference>